<dbReference type="Proteomes" id="UP000294613">
    <property type="component" value="Unassembled WGS sequence"/>
</dbReference>
<comment type="caution">
    <text evidence="1">The sequence shown here is derived from an EMBL/GenBank/DDBJ whole genome shotgun (WGS) entry which is preliminary data.</text>
</comment>
<protein>
    <submittedName>
        <fullName evidence="1">Sporulation protein YqfC</fullName>
    </submittedName>
</protein>
<accession>A0A4R3JFB7</accession>
<evidence type="ECO:0000313" key="2">
    <source>
        <dbReference type="Proteomes" id="UP000294613"/>
    </source>
</evidence>
<organism evidence="1 2">
    <name type="scientific">Faecalimonas umbilicata</name>
    <dbReference type="NCBI Taxonomy" id="1912855"/>
    <lineage>
        <taxon>Bacteria</taxon>
        <taxon>Bacillati</taxon>
        <taxon>Bacillota</taxon>
        <taxon>Clostridia</taxon>
        <taxon>Lachnospirales</taxon>
        <taxon>Lachnospiraceae</taxon>
        <taxon>Faecalimonas</taxon>
    </lineage>
</organism>
<dbReference type="AlphaFoldDB" id="A0A4R3JFB7"/>
<reference evidence="1 2" key="1">
    <citation type="submission" date="2019-03" db="EMBL/GenBank/DDBJ databases">
        <title>Genomic Encyclopedia of Type Strains, Phase IV (KMG-IV): sequencing the most valuable type-strain genomes for metagenomic binning, comparative biology and taxonomic classification.</title>
        <authorList>
            <person name="Goeker M."/>
        </authorList>
    </citation>
    <scope>NUCLEOTIDE SEQUENCE [LARGE SCALE GENOMIC DNA]</scope>
    <source>
        <strain evidence="1 2">DSM 103426</strain>
    </source>
</reference>
<evidence type="ECO:0000313" key="1">
    <source>
        <dbReference type="EMBL" id="TCS63953.1"/>
    </source>
</evidence>
<sequence length="97" mass="11121">MAFPMSREYEKGTFKHKMAEAANLPKDLALGLPVVHVTGRSEACVENYRGILEYTDSLVRVQTKCGQIRFTGKHLQIEYYMNDEMKITGRITAMEYV</sequence>
<gene>
    <name evidence="1" type="ORF">EDD74_12727</name>
</gene>
<dbReference type="GeneID" id="97506970"/>
<name>A0A4R3JFB7_9FIRM</name>
<dbReference type="EMBL" id="SLZV01000027">
    <property type="protein sequence ID" value="TCS63953.1"/>
    <property type="molecule type" value="Genomic_DNA"/>
</dbReference>
<proteinExistence type="predicted"/>
<dbReference type="RefSeq" id="WP_008975765.1">
    <property type="nucleotide sequence ID" value="NZ_AP031411.1"/>
</dbReference>
<dbReference type="Pfam" id="PF07873">
    <property type="entry name" value="YabP"/>
    <property type="match status" value="1"/>
</dbReference>
<dbReference type="InterPro" id="IPR022476">
    <property type="entry name" value="Spore_YabP/YqfC"/>
</dbReference>